<evidence type="ECO:0008006" key="3">
    <source>
        <dbReference type="Google" id="ProtNLM"/>
    </source>
</evidence>
<proteinExistence type="predicted"/>
<dbReference type="VEuPathDB" id="FungiDB:FUN_019080"/>
<gene>
    <name evidence="1" type="ORF">RhiirC2_791078</name>
</gene>
<evidence type="ECO:0000313" key="2">
    <source>
        <dbReference type="Proteomes" id="UP000233469"/>
    </source>
</evidence>
<comment type="caution">
    <text evidence="1">The sequence shown here is derived from an EMBL/GenBank/DDBJ whole genome shotgun (WGS) entry which is preliminary data.</text>
</comment>
<dbReference type="VEuPathDB" id="FungiDB:RhiirA1_404412"/>
<dbReference type="Proteomes" id="UP000233469">
    <property type="component" value="Unassembled WGS sequence"/>
</dbReference>
<reference evidence="1 2" key="2">
    <citation type="submission" date="2017-10" db="EMBL/GenBank/DDBJ databases">
        <title>Extensive intraspecific genome diversity in a model arbuscular mycorrhizal fungus.</title>
        <authorList>
            <person name="Chen E.C.H."/>
            <person name="Morin E."/>
            <person name="Baudet D."/>
            <person name="Noel J."/>
            <person name="Ndikumana S."/>
            <person name="Charron P."/>
            <person name="St-Onge C."/>
            <person name="Giorgi J."/>
            <person name="Grigoriev I.V."/>
            <person name="Roux C."/>
            <person name="Martin F.M."/>
            <person name="Corradi N."/>
        </authorList>
    </citation>
    <scope>NUCLEOTIDE SEQUENCE [LARGE SCALE GENOMIC DNA]</scope>
    <source>
        <strain evidence="1 2">C2</strain>
    </source>
</reference>
<feature type="non-terminal residue" evidence="1">
    <location>
        <position position="1"/>
    </location>
</feature>
<dbReference type="AlphaFoldDB" id="A0A2N1MK18"/>
<dbReference type="VEuPathDB" id="FungiDB:RhiirA1_475415"/>
<name>A0A2N1MK18_9GLOM</name>
<organism evidence="1 2">
    <name type="scientific">Rhizophagus irregularis</name>
    <dbReference type="NCBI Taxonomy" id="588596"/>
    <lineage>
        <taxon>Eukaryota</taxon>
        <taxon>Fungi</taxon>
        <taxon>Fungi incertae sedis</taxon>
        <taxon>Mucoromycota</taxon>
        <taxon>Glomeromycotina</taxon>
        <taxon>Glomeromycetes</taxon>
        <taxon>Glomerales</taxon>
        <taxon>Glomeraceae</taxon>
        <taxon>Rhizophagus</taxon>
    </lineage>
</organism>
<protein>
    <recommendedName>
        <fullName evidence="3">BAH domain-containing protein</fullName>
    </recommendedName>
</protein>
<dbReference type="EMBL" id="LLXL01002065">
    <property type="protein sequence ID" value="PKK61956.1"/>
    <property type="molecule type" value="Genomic_DNA"/>
</dbReference>
<evidence type="ECO:0000313" key="1">
    <source>
        <dbReference type="EMBL" id="PKK61956.1"/>
    </source>
</evidence>
<dbReference type="VEuPathDB" id="FungiDB:FUN_019081"/>
<reference evidence="1 2" key="1">
    <citation type="submission" date="2016-04" db="EMBL/GenBank/DDBJ databases">
        <title>Genome analyses suggest a sexual origin of heterokaryosis in a supposedly ancient asexual fungus.</title>
        <authorList>
            <person name="Ropars J."/>
            <person name="Sedzielewska K."/>
            <person name="Noel J."/>
            <person name="Charron P."/>
            <person name="Farinelli L."/>
            <person name="Marton T."/>
            <person name="Kruger M."/>
            <person name="Pelin A."/>
            <person name="Brachmann A."/>
            <person name="Corradi N."/>
        </authorList>
    </citation>
    <scope>NUCLEOTIDE SEQUENCE [LARGE SCALE GENOMIC DNA]</scope>
    <source>
        <strain evidence="1 2">C2</strain>
    </source>
</reference>
<sequence length="580" mass="67377">IILENNIEKLKIQRVLTFDELPESFHTTIRQQQSRDGALWLLDRDEYNAIILLEPQAIIQKITVGQNNNSANKYIIEILYKYNNHWKFRSALLDYKHPSEYAAIPNHNNSLPVYKFFLDLYYDDFGTYRNVYHSLGGVYLQFGNMTFNDRKQLKNYFVLGFVPFGGDFDDFIKPFIKEICQLEKGKVFEINGVRCLIIASLGQVTADLPQGNDLACIKRHGAIKSCRSCQATKEKLTSADLNIPLIARYHHITDELYNRRNYNNSNRSAKVCNRAFVTAWKSFEYSQQWQKLPNPVWHYESFIILTTIQNRCNITQADFATKMIVTCWKVVAETMVLVFKKSYNTDDYILLQKCLKKEMEILSQVFEDFVNLPNLNASFHLLKNAKTYATLLNSAVGVKEIVHKIFKGIVPHTNRKNIELDLLKSYTTLFAIRHLIDGGIDPRLSRSSNAFTDLSGNFARIMSDWFIVKECLKDDNGETEELMQAYIYMEFPAALIHKMVFFYEIATYICENNQGYFVKQQLHVGDVVTIQEEIYSESYAIVEAIFSHQGNNEKLYAFVIVNWFEETSQTKLDCPIYRLG</sequence>
<dbReference type="VEuPathDB" id="FungiDB:RhiirFUN_010445"/>
<accession>A0A2N1MK18</accession>